<keyword evidence="2" id="KW-1185">Reference proteome</keyword>
<protein>
    <submittedName>
        <fullName evidence="1">Aminopeptidase</fullName>
    </submittedName>
</protein>
<dbReference type="GO" id="GO:0004177">
    <property type="term" value="F:aminopeptidase activity"/>
    <property type="evidence" value="ECO:0007669"/>
    <property type="project" value="UniProtKB-KW"/>
</dbReference>
<keyword evidence="1" id="KW-0378">Hydrolase</keyword>
<comment type="caution">
    <text evidence="1">The sequence shown here is derived from an EMBL/GenBank/DDBJ whole genome shotgun (WGS) entry which is preliminary data.</text>
</comment>
<proteinExistence type="predicted"/>
<keyword evidence="1" id="KW-0031">Aminopeptidase</keyword>
<organism evidence="1 2">
    <name type="scientific">Flavobacterium ranwuense</name>
    <dbReference type="NCBI Taxonomy" id="2541725"/>
    <lineage>
        <taxon>Bacteria</taxon>
        <taxon>Pseudomonadati</taxon>
        <taxon>Bacteroidota</taxon>
        <taxon>Flavobacteriia</taxon>
        <taxon>Flavobacteriales</taxon>
        <taxon>Flavobacteriaceae</taxon>
        <taxon>Flavobacterium</taxon>
    </lineage>
</organism>
<name>A0ABY2DTT3_9FLAO</name>
<dbReference type="EMBL" id="SMLH01000002">
    <property type="protein sequence ID" value="TDE30652.1"/>
    <property type="molecule type" value="Genomic_DNA"/>
</dbReference>
<gene>
    <name evidence="1" type="ORF">E0I61_06180</name>
</gene>
<reference evidence="1 2" key="1">
    <citation type="submission" date="2019-03" db="EMBL/GenBank/DDBJ databases">
        <title>Novel species of Flavobacterium.</title>
        <authorList>
            <person name="Liu Q."/>
            <person name="Xin Y.-H."/>
        </authorList>
    </citation>
    <scope>NUCLEOTIDE SEQUENCE [LARGE SCALE GENOMIC DNA]</scope>
    <source>
        <strain evidence="1 2">LB2P22</strain>
    </source>
</reference>
<evidence type="ECO:0000313" key="1">
    <source>
        <dbReference type="EMBL" id="TDE30652.1"/>
    </source>
</evidence>
<sequence length="915" mass="107121">MKAELNAENKTLKIQQQIIFFNQSDDTLTSIVLNDWNNAFSNKNTPLAKRFSDEFFRGFHLAKEEERGSTKNVTILAVNKSVLFWERTDKNPDLIEVKLTENLLPNQKIVLHLTYVTKIPSDKFTKYGYNNNGTIHLKNWFLTPARYENHDFLRYSNTNLDDIANAYSSFEIDLKTPKNFEAISDLKSIKSTANETYLSYKLSGNNRTNFSVIIEPKTHFESYKNSAVEVVTDLKNNKLNTIQKAIVIDRVVNFTNDLIGKYPHEKIIVSQTDYERNPFYGLNQLPSFISPFPDEFLFEIKFLKTYLNEYLKTSLQLDPRKDNWIYDGLQVYAMMKYMDENHPNTKMMGSLSNIRLLNSFNIANIGFNEQYSYFYMLMARKNLDQPLGDPKNTLIKFNEQIASKYRAGLSIRFLDDYLQNNAVTTSIRQFYNQNQIKQVSRTDFETILKSNTDKDINWFFNTIINSRAIIDYKFSSVTKTKDSITFSVKNKTGAPIPIPVYGTKKGAVVFKQWLDIQERDSTFTIQRKGADKIVLNLKNEVPEYNLRNNWKKLDGFFPNNRPVKFVLLKDLEDPYYNQVLYVPSIYYNLYDGITPGLRLHNKTILEKPFTFDINPSYSTKSNNLSGAASFAVNQNYRNSTLYNVKYSISGSYFHYAQDASYFRLNPMVQLRIREPNFRDNRKQLILLRQVIVNREKSAFAMDNSPSNYSIFDARYVNTKTEVTNHFNFSSDIQISGKFGKVTGEIEYRKLFENNRQINLRFYAGSFLYNKTETDFFSFASDRPTDYLFDYNYFGRSESTGFYSQQFIMAEGGFKSKMDTPYANRWITSLNASVSVWNWIEIYGDIGFIKNKNQNAKFLYDSGIRLNLVTDYFELYFPIYSNNGWEIAQNNYNEKVRFMVTFSPKTLINLFNRKWF</sequence>
<dbReference type="Gene3D" id="1.10.390.10">
    <property type="entry name" value="Neutral Protease Domain 2"/>
    <property type="match status" value="1"/>
</dbReference>
<evidence type="ECO:0000313" key="2">
    <source>
        <dbReference type="Proteomes" id="UP000294685"/>
    </source>
</evidence>
<dbReference type="Proteomes" id="UP000294685">
    <property type="component" value="Unassembled WGS sequence"/>
</dbReference>
<accession>A0ABY2DTT3</accession>
<dbReference type="InterPro" id="IPR027268">
    <property type="entry name" value="Peptidase_M4/M1_CTD_sf"/>
</dbReference>
<keyword evidence="1" id="KW-0645">Protease</keyword>